<sequence length="219" mass="23616">MLQSKNSRPKNLAVRKGFGSFDVDAPEPPLEQELTKSGRTVLVEVPGAADSDVEQFLVGVESGERFEGEAFEGDLTPDERVTLTDEGSVSADWLPDDDAVAYRHVSFEGDKVEEALVPARPSEMESDPGVVLGDGGLRLSHLTVPELDRGPVEGEFVEGGSEGKPAPIEVGLTENNDEWRQAEYEENRSVDAPRMWQVPGAVVVTEEDGIGTNVIVGLN</sequence>
<accession>A0ABR9P4Y0</accession>
<name>A0ABR9P4Y0_9ACTN</name>
<comment type="caution">
    <text evidence="2">The sequence shown here is derived from an EMBL/GenBank/DDBJ whole genome shotgun (WGS) entry which is preliminary data.</text>
</comment>
<organism evidence="2 3">
    <name type="scientific">Nocardiopsis coralli</name>
    <dbReference type="NCBI Taxonomy" id="2772213"/>
    <lineage>
        <taxon>Bacteria</taxon>
        <taxon>Bacillati</taxon>
        <taxon>Actinomycetota</taxon>
        <taxon>Actinomycetes</taxon>
        <taxon>Streptosporangiales</taxon>
        <taxon>Nocardiopsidaceae</taxon>
        <taxon>Nocardiopsis</taxon>
    </lineage>
</organism>
<reference evidence="2 3" key="1">
    <citation type="submission" date="2020-09" db="EMBL/GenBank/DDBJ databases">
        <title>Diversity and distribution of actinomycetes associated with coral in the coast of Hainan.</title>
        <authorList>
            <person name="Li F."/>
        </authorList>
    </citation>
    <scope>NUCLEOTIDE SEQUENCE [LARGE SCALE GENOMIC DNA]</scope>
    <source>
        <strain evidence="2 3">HNM0947</strain>
    </source>
</reference>
<feature type="region of interest" description="Disordered" evidence="1">
    <location>
        <begin position="1"/>
        <end position="30"/>
    </location>
</feature>
<evidence type="ECO:0000313" key="2">
    <source>
        <dbReference type="EMBL" id="MBE2998898.1"/>
    </source>
</evidence>
<dbReference type="EMBL" id="JADBGI010000006">
    <property type="protein sequence ID" value="MBE2998898.1"/>
    <property type="molecule type" value="Genomic_DNA"/>
</dbReference>
<keyword evidence="3" id="KW-1185">Reference proteome</keyword>
<evidence type="ECO:0000256" key="1">
    <source>
        <dbReference type="SAM" id="MobiDB-lite"/>
    </source>
</evidence>
<dbReference type="RefSeq" id="WP_193121525.1">
    <property type="nucleotide sequence ID" value="NZ_JADBGI010000006.1"/>
</dbReference>
<proteinExistence type="predicted"/>
<protein>
    <submittedName>
        <fullName evidence="2">Uncharacterized protein</fullName>
    </submittedName>
</protein>
<evidence type="ECO:0000313" key="3">
    <source>
        <dbReference type="Proteomes" id="UP000806528"/>
    </source>
</evidence>
<dbReference type="Proteomes" id="UP000806528">
    <property type="component" value="Unassembled WGS sequence"/>
</dbReference>
<gene>
    <name evidence="2" type="ORF">IDM40_09290</name>
</gene>